<dbReference type="InterPro" id="IPR006311">
    <property type="entry name" value="TAT_signal"/>
</dbReference>
<keyword evidence="10" id="KW-1185">Reference proteome</keyword>
<evidence type="ECO:0000256" key="3">
    <source>
        <dbReference type="ARBA" id="ARBA00022475"/>
    </source>
</evidence>
<sequence length="365" mass="37063">MNTTTRRLSTGAAALAAAALLLAGCASAPASTGTTAAAGSAAPTVTDGFLPCIVSDSGGFDDKSFNALGLQGVTDAATALGVKYVKVQSEGESDYQPNMDSLVAQGCTTIVATGYLLADATKAAATANPDVNFLMIDDTSITLPNVKSIVFDTSQSGYLVGYASASYSKSGIVATYGGAQIPPVTLYMDGFALGVAKYNADKGKSVKILGWDFATQQGAFTGNFTDINAAKVLSQGFIEQAADLILPVGGPIYQGTVAAIRDSGKGEALLGVDTDMAVSDPTDADLFLTSIARDMPLSISSVIEKDAAGSFDNTAFVGTLANKGVAISPFHDFESKVDPALQGEIDALQASIIDGSITIDSPSAP</sequence>
<dbReference type="OrthoDB" id="9784230at2"/>
<evidence type="ECO:0000256" key="7">
    <source>
        <dbReference type="SAM" id="SignalP"/>
    </source>
</evidence>
<dbReference type="SUPFAM" id="SSF53822">
    <property type="entry name" value="Periplasmic binding protein-like I"/>
    <property type="match status" value="1"/>
</dbReference>
<keyword evidence="3" id="KW-1003">Cell membrane</keyword>
<dbReference type="Gene3D" id="3.40.50.2300">
    <property type="match status" value="2"/>
</dbReference>
<dbReference type="PANTHER" id="PTHR34296">
    <property type="entry name" value="TRANSCRIPTIONAL ACTIVATOR PROTEIN MED"/>
    <property type="match status" value="1"/>
</dbReference>
<evidence type="ECO:0000256" key="1">
    <source>
        <dbReference type="ARBA" id="ARBA00004193"/>
    </source>
</evidence>
<feature type="signal peptide" evidence="7">
    <location>
        <begin position="1"/>
        <end position="30"/>
    </location>
</feature>
<dbReference type="EMBL" id="NBWZ01000001">
    <property type="protein sequence ID" value="RFA10416.1"/>
    <property type="molecule type" value="Genomic_DNA"/>
</dbReference>
<dbReference type="PROSITE" id="PS51257">
    <property type="entry name" value="PROKAR_LIPOPROTEIN"/>
    <property type="match status" value="1"/>
</dbReference>
<dbReference type="AlphaFoldDB" id="A0A3E0VKK9"/>
<dbReference type="PROSITE" id="PS51318">
    <property type="entry name" value="TAT"/>
    <property type="match status" value="1"/>
</dbReference>
<feature type="domain" description="ABC transporter substrate-binding protein PnrA-like" evidence="8">
    <location>
        <begin position="54"/>
        <end position="332"/>
    </location>
</feature>
<dbReference type="CDD" id="cd06354">
    <property type="entry name" value="PBP1_PrnA-like"/>
    <property type="match status" value="1"/>
</dbReference>
<dbReference type="GO" id="GO:0005886">
    <property type="term" value="C:plasma membrane"/>
    <property type="evidence" value="ECO:0007669"/>
    <property type="project" value="UniProtKB-SubCell"/>
</dbReference>
<dbReference type="Proteomes" id="UP000256486">
    <property type="component" value="Unassembled WGS sequence"/>
</dbReference>
<keyword evidence="5" id="KW-0472">Membrane</keyword>
<keyword evidence="6" id="KW-0449">Lipoprotein</keyword>
<reference evidence="9 10" key="1">
    <citation type="submission" date="2017-04" db="EMBL/GenBank/DDBJ databases">
        <title>Comparative genome analysis of Subtercola boreus.</title>
        <authorList>
            <person name="Cho Y.-J."/>
            <person name="Cho A."/>
            <person name="Kim O.-S."/>
            <person name="Lee J.-I."/>
        </authorList>
    </citation>
    <scope>NUCLEOTIDE SEQUENCE [LARGE SCALE GENOMIC DNA]</scope>
    <source>
        <strain evidence="9 10">K300</strain>
    </source>
</reference>
<dbReference type="RefSeq" id="WP_116415793.1">
    <property type="nucleotide sequence ID" value="NZ_NBWZ01000001.1"/>
</dbReference>
<comment type="caution">
    <text evidence="9">The sequence shown here is derived from an EMBL/GenBank/DDBJ whole genome shotgun (WGS) entry which is preliminary data.</text>
</comment>
<name>A0A3E0VKK9_9MICO</name>
<dbReference type="PANTHER" id="PTHR34296:SF2">
    <property type="entry name" value="ABC TRANSPORTER GUANOSINE-BINDING PROTEIN NUPN"/>
    <property type="match status" value="1"/>
</dbReference>
<evidence type="ECO:0000256" key="5">
    <source>
        <dbReference type="ARBA" id="ARBA00023136"/>
    </source>
</evidence>
<dbReference type="InterPro" id="IPR003760">
    <property type="entry name" value="PnrA-like"/>
</dbReference>
<evidence type="ECO:0000256" key="2">
    <source>
        <dbReference type="ARBA" id="ARBA00008610"/>
    </source>
</evidence>
<evidence type="ECO:0000313" key="10">
    <source>
        <dbReference type="Proteomes" id="UP000256486"/>
    </source>
</evidence>
<dbReference type="Pfam" id="PF02608">
    <property type="entry name" value="Bmp"/>
    <property type="match status" value="1"/>
</dbReference>
<dbReference type="InterPro" id="IPR050957">
    <property type="entry name" value="BMP_lipoprotein"/>
</dbReference>
<accession>A0A3E0VKK9</accession>
<comment type="similarity">
    <text evidence="2">Belongs to the BMP lipoprotein family.</text>
</comment>
<keyword evidence="4 7" id="KW-0732">Signal</keyword>
<comment type="subcellular location">
    <subcellularLocation>
        <location evidence="1">Cell membrane</location>
        <topology evidence="1">Lipid-anchor</topology>
    </subcellularLocation>
</comment>
<evidence type="ECO:0000256" key="6">
    <source>
        <dbReference type="ARBA" id="ARBA00023288"/>
    </source>
</evidence>
<feature type="chain" id="PRO_5017638467" evidence="7">
    <location>
        <begin position="31"/>
        <end position="365"/>
    </location>
</feature>
<organism evidence="9 10">
    <name type="scientific">Subtercola boreus</name>
    <dbReference type="NCBI Taxonomy" id="120213"/>
    <lineage>
        <taxon>Bacteria</taxon>
        <taxon>Bacillati</taxon>
        <taxon>Actinomycetota</taxon>
        <taxon>Actinomycetes</taxon>
        <taxon>Micrococcales</taxon>
        <taxon>Microbacteriaceae</taxon>
        <taxon>Subtercola</taxon>
    </lineage>
</organism>
<dbReference type="InterPro" id="IPR028082">
    <property type="entry name" value="Peripla_BP_I"/>
</dbReference>
<evidence type="ECO:0000313" key="9">
    <source>
        <dbReference type="EMBL" id="RFA10416.1"/>
    </source>
</evidence>
<gene>
    <name evidence="9" type="ORF">B7R54_15290</name>
</gene>
<evidence type="ECO:0000259" key="8">
    <source>
        <dbReference type="Pfam" id="PF02608"/>
    </source>
</evidence>
<proteinExistence type="inferred from homology"/>
<evidence type="ECO:0000256" key="4">
    <source>
        <dbReference type="ARBA" id="ARBA00022729"/>
    </source>
</evidence>
<protein>
    <submittedName>
        <fullName evidence="9">BMP family ABC transporter substrate-binding protein</fullName>
    </submittedName>
</protein>